<feature type="region of interest" description="Disordered" evidence="1">
    <location>
        <begin position="1"/>
        <end position="37"/>
    </location>
</feature>
<comment type="caution">
    <text evidence="2">The sequence shown here is derived from an EMBL/GenBank/DDBJ whole genome shotgun (WGS) entry which is preliminary data.</text>
</comment>
<reference evidence="3" key="1">
    <citation type="journal article" date="2014" name="Stand. Genomic Sci.">
        <title>Genome sequence of the exopolysaccharide-producing Salipiger mucosus type strain (DSM 16094(T)), a moderately halophilic member of the Roseobacter clade.</title>
        <authorList>
            <person name="Riedel T."/>
            <person name="Spring S."/>
            <person name="Fiebig A."/>
            <person name="Petersen J."/>
            <person name="Kyrpides N.C."/>
            <person name="Goker M."/>
            <person name="Klenk H.P."/>
        </authorList>
    </citation>
    <scope>NUCLEOTIDE SEQUENCE [LARGE SCALE GENOMIC DNA]</scope>
    <source>
        <strain evidence="3">DSM 16094</strain>
    </source>
</reference>
<gene>
    <name evidence="2" type="ORF">Salmuc_02813</name>
</gene>
<dbReference type="Proteomes" id="UP000015347">
    <property type="component" value="Unassembled WGS sequence"/>
</dbReference>
<dbReference type="STRING" id="1123237.Salmuc_02813"/>
<organism evidence="2 3">
    <name type="scientific">Salipiger mucosus DSM 16094</name>
    <dbReference type="NCBI Taxonomy" id="1123237"/>
    <lineage>
        <taxon>Bacteria</taxon>
        <taxon>Pseudomonadati</taxon>
        <taxon>Pseudomonadota</taxon>
        <taxon>Alphaproteobacteria</taxon>
        <taxon>Rhodobacterales</taxon>
        <taxon>Roseobacteraceae</taxon>
        <taxon>Salipiger</taxon>
    </lineage>
</organism>
<evidence type="ECO:0000313" key="2">
    <source>
        <dbReference type="EMBL" id="EPX85432.1"/>
    </source>
</evidence>
<protein>
    <submittedName>
        <fullName evidence="2">Uncharacterized protein</fullName>
    </submittedName>
</protein>
<dbReference type="HOGENOM" id="CLU_3140500_0_0_5"/>
<feature type="compositionally biased region" description="Low complexity" evidence="1">
    <location>
        <begin position="1"/>
        <end position="11"/>
    </location>
</feature>
<evidence type="ECO:0000313" key="3">
    <source>
        <dbReference type="Proteomes" id="UP000015347"/>
    </source>
</evidence>
<keyword evidence="3" id="KW-1185">Reference proteome</keyword>
<evidence type="ECO:0000256" key="1">
    <source>
        <dbReference type="SAM" id="MobiDB-lite"/>
    </source>
</evidence>
<dbReference type="AlphaFoldDB" id="S9R0M3"/>
<dbReference type="EMBL" id="APVH01000009">
    <property type="protein sequence ID" value="EPX85432.1"/>
    <property type="molecule type" value="Genomic_DNA"/>
</dbReference>
<name>S9R0M3_9RHOB</name>
<accession>S9R0M3</accession>
<proteinExistence type="predicted"/>
<sequence length="49" mass="5345">MSLVTASTARAARPRSLRPGGGLSARPCPRTHRTPRRGQITLFLCRRSA</sequence>